<keyword evidence="4" id="KW-1185">Reference proteome</keyword>
<evidence type="ECO:0000313" key="3">
    <source>
        <dbReference type="EMBL" id="KFG26246.1"/>
    </source>
</evidence>
<feature type="coiled-coil region" evidence="1">
    <location>
        <begin position="153"/>
        <end position="204"/>
    </location>
</feature>
<comment type="caution">
    <text evidence="3">The sequence shown here is derived from an EMBL/GenBank/DDBJ whole genome shotgun (WGS) entry which is preliminary data.</text>
</comment>
<evidence type="ECO:0000256" key="2">
    <source>
        <dbReference type="SAM" id="MobiDB-lite"/>
    </source>
</evidence>
<feature type="compositionally biased region" description="Polar residues" evidence="2">
    <location>
        <begin position="1"/>
        <end position="27"/>
    </location>
</feature>
<dbReference type="RefSeq" id="XP_052904801.1">
    <property type="nucleotide sequence ID" value="XM_053048996.1"/>
</dbReference>
<gene>
    <name evidence="3" type="ORF">NESG_01364</name>
</gene>
<accession>A0A086J278</accession>
<dbReference type="EMBL" id="AKIJ01000003">
    <property type="protein sequence ID" value="KFG26246.1"/>
    <property type="molecule type" value="Genomic_DNA"/>
</dbReference>
<evidence type="ECO:0000256" key="1">
    <source>
        <dbReference type="SAM" id="Coils"/>
    </source>
</evidence>
<evidence type="ECO:0000313" key="4">
    <source>
        <dbReference type="Proteomes" id="UP000054524"/>
    </source>
</evidence>
<dbReference type="Proteomes" id="UP000054524">
    <property type="component" value="Unassembled WGS sequence"/>
</dbReference>
<keyword evidence="1" id="KW-0175">Coiled coil</keyword>
<reference evidence="3 4" key="1">
    <citation type="journal article" date="2014" name="Genome Announc.">
        <title>Genome Sequence of the Microsporidian Species Nematocida sp1 Strain ERTm6 (ATCC PRA-372).</title>
        <authorList>
            <person name="Bakowski M.A."/>
            <person name="Priest M."/>
            <person name="Young S."/>
            <person name="Cuomo C.A."/>
            <person name="Troemel E.R."/>
        </authorList>
    </citation>
    <scope>NUCLEOTIDE SEQUENCE [LARGE SCALE GENOMIC DNA]</scope>
    <source>
        <strain evidence="3 4">ERTm6</strain>
    </source>
</reference>
<dbReference type="HOGENOM" id="CLU_1012259_0_0_1"/>
<protein>
    <submittedName>
        <fullName evidence="3">Uncharacterized protein</fullName>
    </submittedName>
</protein>
<dbReference type="AlphaFoldDB" id="A0A086J278"/>
<organism evidence="3 4">
    <name type="scientific">Nematocida ausubeli (strain ATCC PRA-371 / ERTm2)</name>
    <name type="common">Nematode killer fungus</name>
    <dbReference type="NCBI Taxonomy" id="1913371"/>
    <lineage>
        <taxon>Eukaryota</taxon>
        <taxon>Fungi</taxon>
        <taxon>Fungi incertae sedis</taxon>
        <taxon>Microsporidia</taxon>
        <taxon>Nematocida</taxon>
    </lineage>
</organism>
<sequence length="275" mass="31663">MHGKSSEVQSPTKNGKNTQTVKGTQGTKPPEGFILTNTALNTYVYEYLKSPTEETYSLLESINAPLAEEIKYKKPKMNRKNKTVLNSLVGSLIDTVDLSTIEILDEEKRNRRISNKFEHPQSINDGLMNILSSIVDESETKNSQQAENYFELLKKVEKMNRSNKEKIIQAKSEYLGHSFYYSLLEKIDNNIETLFKKIKKKKKKEDDTNYCQELEDLLEKRNRFKTICKDIPSEMEEIKEAPPIGIESIESVLSEAELEAIKDLLPTPYLETWLN</sequence>
<name>A0A086J278_NEMA1</name>
<proteinExistence type="predicted"/>
<feature type="region of interest" description="Disordered" evidence="2">
    <location>
        <begin position="1"/>
        <end position="32"/>
    </location>
</feature>
<dbReference type="GeneID" id="77676337"/>